<keyword evidence="1" id="KW-1133">Transmembrane helix</keyword>
<evidence type="ECO:0000313" key="2">
    <source>
        <dbReference type="EMBL" id="MFD3002895.1"/>
    </source>
</evidence>
<evidence type="ECO:0000256" key="1">
    <source>
        <dbReference type="SAM" id="Phobius"/>
    </source>
</evidence>
<dbReference type="EMBL" id="JBHUOX010000021">
    <property type="protein sequence ID" value="MFD3002895.1"/>
    <property type="molecule type" value="Genomic_DNA"/>
</dbReference>
<feature type="transmembrane region" description="Helical" evidence="1">
    <location>
        <begin position="29"/>
        <end position="48"/>
    </location>
</feature>
<accession>A0ABW6BYK4</accession>
<evidence type="ECO:0000313" key="3">
    <source>
        <dbReference type="Proteomes" id="UP001597641"/>
    </source>
</evidence>
<sequence>MSVKLTAAPEFTLRLSKTNAGFMNKKAKWTILTVALLALLAGGLYFFLKKKYYPKVEDVAYIRLELAKDTAQVKAGIKVQNRIPLPIAIDSVHYTIVEDNTRLGWGQMTSAQTLPPLGDKVLDFRMMLDFEKYRQHLQEQQEKDSISLAVKTDVFFDLPLINPRSISLTRHLTVAVPKAPAMQLKDLVVRNFSVDSGYSFLLKVDATNRNLPDLTINNFQYTIQVGDTLTIAGQVDTTFHLQKGNKLLEIPLQLKTSDAIALINKVLSGDDKWNYEAHVEAQIESSHRLFDSFKLTVEKAGMLAMGQMGGSRASYLPSISRIKRLEIDSDEEQTLLQAELLVHNPAPIPFYIDSASYFIRHNGKIIASGKKDLETILQKSADQPLSLRLLVDESAYEQFMKNVQGQEKATLDVALNLVYNLPGAEKQSIRLKRQVQVPVQGQASIKVAGLEVRELSPQKGAALTLRLQVQSTNLPSLSIRNLDYTLQLGEDLTMTGHTQEPIGISSEDTIVEVPLHLSAEDVNQLINKALKGSMDWNYELQATAELMSSNDMIGSTKLNVAFTGELEMGKGMGGKQLVPQITSVDTLNVHVHYDTAWVKININVKNPLPVAFKVDSLLLTLSHAGDTFAISRESIGKVLPAEGTQSAWVTLAVNYGLWQEFLQQRQNQDQDSLELKETITLVYQVENLAEQRTTFQNTLKLQTPETPVAELTKVKLQGVSFTKGIVLQGLILVRNLNVEKLIVSDLTYDACVENLLDVCGTVNRTYHVPRGSNVVKVPLSLGVGEVFRALFAKLTGSGKPRNVFLNASATVTTNNPLLQDTFVRLEVWRKVPLFQKKQNKETEPQPRQAAMK</sequence>
<name>A0ABW6BYK4_9BACT</name>
<dbReference type="RefSeq" id="WP_377489186.1">
    <property type="nucleotide sequence ID" value="NZ_JBHUOX010000021.1"/>
</dbReference>
<keyword evidence="1" id="KW-0812">Transmembrane</keyword>
<keyword evidence="3" id="KW-1185">Reference proteome</keyword>
<dbReference type="PANTHER" id="PTHR31459:SF2">
    <property type="entry name" value="OS03G0843300 PROTEIN"/>
    <property type="match status" value="1"/>
</dbReference>
<proteinExistence type="predicted"/>
<dbReference type="Proteomes" id="UP001597641">
    <property type="component" value="Unassembled WGS sequence"/>
</dbReference>
<reference evidence="3" key="1">
    <citation type="journal article" date="2019" name="Int. J. Syst. Evol. Microbiol.">
        <title>The Global Catalogue of Microorganisms (GCM) 10K type strain sequencing project: providing services to taxonomists for standard genome sequencing and annotation.</title>
        <authorList>
            <consortium name="The Broad Institute Genomics Platform"/>
            <consortium name="The Broad Institute Genome Sequencing Center for Infectious Disease"/>
            <person name="Wu L."/>
            <person name="Ma J."/>
        </authorList>
    </citation>
    <scope>NUCLEOTIDE SEQUENCE [LARGE SCALE GENOMIC DNA]</scope>
    <source>
        <strain evidence="3">KCTC 23984</strain>
    </source>
</reference>
<dbReference type="SUPFAM" id="SSF117070">
    <property type="entry name" value="LEA14-like"/>
    <property type="match status" value="5"/>
</dbReference>
<evidence type="ECO:0008006" key="4">
    <source>
        <dbReference type="Google" id="ProtNLM"/>
    </source>
</evidence>
<organism evidence="2 3">
    <name type="scientific">Pontibacter toksunensis</name>
    <dbReference type="NCBI Taxonomy" id="1332631"/>
    <lineage>
        <taxon>Bacteria</taxon>
        <taxon>Pseudomonadati</taxon>
        <taxon>Bacteroidota</taxon>
        <taxon>Cytophagia</taxon>
        <taxon>Cytophagales</taxon>
        <taxon>Hymenobacteraceae</taxon>
        <taxon>Pontibacter</taxon>
    </lineage>
</organism>
<keyword evidence="1" id="KW-0472">Membrane</keyword>
<dbReference type="PANTHER" id="PTHR31459">
    <property type="match status" value="1"/>
</dbReference>
<dbReference type="InterPro" id="IPR045043">
    <property type="entry name" value="Lea14-like"/>
</dbReference>
<gene>
    <name evidence="2" type="ORF">ACFS7Z_21185</name>
</gene>
<dbReference type="Gene3D" id="2.60.40.1820">
    <property type="match status" value="5"/>
</dbReference>
<comment type="caution">
    <text evidence="2">The sequence shown here is derived from an EMBL/GenBank/DDBJ whole genome shotgun (WGS) entry which is preliminary data.</text>
</comment>
<protein>
    <recommendedName>
        <fullName evidence="4">AsmA-like protein</fullName>
    </recommendedName>
</protein>